<dbReference type="Gramene" id="ONK66229">
    <property type="protein sequence ID" value="ONK66229"/>
    <property type="gene ID" value="A4U43_C06F5560"/>
</dbReference>
<organism evidence="1 2">
    <name type="scientific">Asparagus officinalis</name>
    <name type="common">Garden asparagus</name>
    <dbReference type="NCBI Taxonomy" id="4686"/>
    <lineage>
        <taxon>Eukaryota</taxon>
        <taxon>Viridiplantae</taxon>
        <taxon>Streptophyta</taxon>
        <taxon>Embryophyta</taxon>
        <taxon>Tracheophyta</taxon>
        <taxon>Spermatophyta</taxon>
        <taxon>Magnoliopsida</taxon>
        <taxon>Liliopsida</taxon>
        <taxon>Asparagales</taxon>
        <taxon>Asparagaceae</taxon>
        <taxon>Asparagoideae</taxon>
        <taxon>Asparagus</taxon>
    </lineage>
</organism>
<name>A0A5P1EN50_ASPOF</name>
<protein>
    <submittedName>
        <fullName evidence="1">Uncharacterized protein</fullName>
    </submittedName>
</protein>
<dbReference type="AlphaFoldDB" id="A0A5P1EN50"/>
<proteinExistence type="predicted"/>
<reference evidence="2" key="1">
    <citation type="journal article" date="2017" name="Nat. Commun.">
        <title>The asparagus genome sheds light on the origin and evolution of a young Y chromosome.</title>
        <authorList>
            <person name="Harkess A."/>
            <person name="Zhou J."/>
            <person name="Xu C."/>
            <person name="Bowers J.E."/>
            <person name="Van der Hulst R."/>
            <person name="Ayyampalayam S."/>
            <person name="Mercati F."/>
            <person name="Riccardi P."/>
            <person name="McKain M.R."/>
            <person name="Kakrana A."/>
            <person name="Tang H."/>
            <person name="Ray J."/>
            <person name="Groenendijk J."/>
            <person name="Arikit S."/>
            <person name="Mathioni S.M."/>
            <person name="Nakano M."/>
            <person name="Shan H."/>
            <person name="Telgmann-Rauber A."/>
            <person name="Kanno A."/>
            <person name="Yue Z."/>
            <person name="Chen H."/>
            <person name="Li W."/>
            <person name="Chen Y."/>
            <person name="Xu X."/>
            <person name="Zhang Y."/>
            <person name="Luo S."/>
            <person name="Chen H."/>
            <person name="Gao J."/>
            <person name="Mao Z."/>
            <person name="Pires J.C."/>
            <person name="Luo M."/>
            <person name="Kudrna D."/>
            <person name="Wing R.A."/>
            <person name="Meyers B.C."/>
            <person name="Yi K."/>
            <person name="Kong H."/>
            <person name="Lavrijsen P."/>
            <person name="Sunseri F."/>
            <person name="Falavigna A."/>
            <person name="Ye Y."/>
            <person name="Leebens-Mack J.H."/>
            <person name="Chen G."/>
        </authorList>
    </citation>
    <scope>NUCLEOTIDE SEQUENCE [LARGE SCALE GENOMIC DNA]</scope>
    <source>
        <strain evidence="2">cv. DH0086</strain>
    </source>
</reference>
<dbReference type="Proteomes" id="UP000243459">
    <property type="component" value="Chromosome 6"/>
</dbReference>
<sequence>MLSGYAKLLEFLIKQYVVERRNLVPHAVLLVGVYKEEESEGELACMAEVSFDVRGVNKDPLTPVAPRNCPYVCNMTVKKKLRRYEV</sequence>
<keyword evidence="2" id="KW-1185">Reference proteome</keyword>
<evidence type="ECO:0000313" key="2">
    <source>
        <dbReference type="Proteomes" id="UP000243459"/>
    </source>
</evidence>
<dbReference type="PANTHER" id="PTHR47489:SF2">
    <property type="entry name" value="GCN5-RELATED N-ACETYLTRANSFERASE 5, CHLOROPLASTIC"/>
    <property type="match status" value="1"/>
</dbReference>
<gene>
    <name evidence="1" type="ORF">A4U43_C06F5560</name>
</gene>
<evidence type="ECO:0000313" key="1">
    <source>
        <dbReference type="EMBL" id="ONK66229.1"/>
    </source>
</evidence>
<dbReference type="EMBL" id="CM007386">
    <property type="protein sequence ID" value="ONK66229.1"/>
    <property type="molecule type" value="Genomic_DNA"/>
</dbReference>
<dbReference type="PANTHER" id="PTHR47489">
    <property type="entry name" value="ACYL-COA N-ACYLTRANSFERASES (NAT) SUPERFAMILY PROTEIN"/>
    <property type="match status" value="1"/>
</dbReference>
<accession>A0A5P1EN50</accession>